<reference evidence="2 3" key="1">
    <citation type="journal article" date="2018" name="Front. Plant Sci.">
        <title>Red Clover (Trifolium pratense) and Zigzag Clover (T. medium) - A Picture of Genomic Similarities and Differences.</title>
        <authorList>
            <person name="Dluhosova J."/>
            <person name="Istvanek J."/>
            <person name="Nedelnik J."/>
            <person name="Repkova J."/>
        </authorList>
    </citation>
    <scope>NUCLEOTIDE SEQUENCE [LARGE SCALE GENOMIC DNA]</scope>
    <source>
        <strain evidence="3">cv. 10/8</strain>
        <tissue evidence="2">Leaf</tissue>
    </source>
</reference>
<sequence length="35" mass="4096">MPASPELEDIDLDLDSELDEEIYYGYTNEDEDIED</sequence>
<evidence type="ECO:0000256" key="1">
    <source>
        <dbReference type="SAM" id="MobiDB-lite"/>
    </source>
</evidence>
<name>A0A392W4Z9_9FABA</name>
<feature type="non-terminal residue" evidence="2">
    <location>
        <position position="35"/>
    </location>
</feature>
<dbReference type="AlphaFoldDB" id="A0A392W4Z9"/>
<protein>
    <submittedName>
        <fullName evidence="2">Uncharacterized protein</fullName>
    </submittedName>
</protein>
<comment type="caution">
    <text evidence="2">The sequence shown here is derived from an EMBL/GenBank/DDBJ whole genome shotgun (WGS) entry which is preliminary data.</text>
</comment>
<organism evidence="2 3">
    <name type="scientific">Trifolium medium</name>
    <dbReference type="NCBI Taxonomy" id="97028"/>
    <lineage>
        <taxon>Eukaryota</taxon>
        <taxon>Viridiplantae</taxon>
        <taxon>Streptophyta</taxon>
        <taxon>Embryophyta</taxon>
        <taxon>Tracheophyta</taxon>
        <taxon>Spermatophyta</taxon>
        <taxon>Magnoliopsida</taxon>
        <taxon>eudicotyledons</taxon>
        <taxon>Gunneridae</taxon>
        <taxon>Pentapetalae</taxon>
        <taxon>rosids</taxon>
        <taxon>fabids</taxon>
        <taxon>Fabales</taxon>
        <taxon>Fabaceae</taxon>
        <taxon>Papilionoideae</taxon>
        <taxon>50 kb inversion clade</taxon>
        <taxon>NPAAA clade</taxon>
        <taxon>Hologalegina</taxon>
        <taxon>IRL clade</taxon>
        <taxon>Trifolieae</taxon>
        <taxon>Trifolium</taxon>
    </lineage>
</organism>
<evidence type="ECO:0000313" key="3">
    <source>
        <dbReference type="Proteomes" id="UP000265520"/>
    </source>
</evidence>
<accession>A0A392W4Z9</accession>
<proteinExistence type="predicted"/>
<evidence type="ECO:0000313" key="2">
    <source>
        <dbReference type="EMBL" id="MCI95718.1"/>
    </source>
</evidence>
<keyword evidence="3" id="KW-1185">Reference proteome</keyword>
<feature type="region of interest" description="Disordered" evidence="1">
    <location>
        <begin position="1"/>
        <end position="35"/>
    </location>
</feature>
<dbReference type="Proteomes" id="UP000265520">
    <property type="component" value="Unassembled WGS sequence"/>
</dbReference>
<dbReference type="EMBL" id="LXQA011394898">
    <property type="protein sequence ID" value="MCI95718.1"/>
    <property type="molecule type" value="Genomic_DNA"/>
</dbReference>